<dbReference type="InterPro" id="IPR040442">
    <property type="entry name" value="Pyrv_kinase-like_dom_sf"/>
</dbReference>
<dbReference type="Gene3D" id="3.20.20.60">
    <property type="entry name" value="Phosphoenolpyruvate-binding domains"/>
    <property type="match status" value="1"/>
</dbReference>
<evidence type="ECO:0000256" key="7">
    <source>
        <dbReference type="ARBA" id="ARBA00022777"/>
    </source>
</evidence>
<dbReference type="PRINTS" id="PR01050">
    <property type="entry name" value="PYRUVTKNASE"/>
</dbReference>
<keyword evidence="11" id="KW-0670">Pyruvate</keyword>
<keyword evidence="5" id="KW-0479">Metal-binding</keyword>
<evidence type="ECO:0000256" key="10">
    <source>
        <dbReference type="ARBA" id="ARBA00023152"/>
    </source>
</evidence>
<gene>
    <name evidence="13" type="ORF">METZ01_LOCUS476510</name>
</gene>
<keyword evidence="6" id="KW-0547">Nucleotide-binding</keyword>
<comment type="pathway">
    <text evidence="1">Carbohydrate degradation; glycolysis; pyruvate from D-glyceraldehyde 3-phosphate: step 5/5.</text>
</comment>
<comment type="similarity">
    <text evidence="2">Belongs to the pyruvate kinase family.</text>
</comment>
<evidence type="ECO:0000256" key="3">
    <source>
        <dbReference type="ARBA" id="ARBA00012142"/>
    </source>
</evidence>
<evidence type="ECO:0000256" key="11">
    <source>
        <dbReference type="ARBA" id="ARBA00023317"/>
    </source>
</evidence>
<evidence type="ECO:0000313" key="13">
    <source>
        <dbReference type="EMBL" id="SVE23656.1"/>
    </source>
</evidence>
<keyword evidence="4" id="KW-0808">Transferase</keyword>
<proteinExistence type="inferred from homology"/>
<dbReference type="UniPathway" id="UPA00109">
    <property type="reaction ID" value="UER00188"/>
</dbReference>
<dbReference type="GO" id="GO:0000287">
    <property type="term" value="F:magnesium ion binding"/>
    <property type="evidence" value="ECO:0007669"/>
    <property type="project" value="InterPro"/>
</dbReference>
<dbReference type="EMBL" id="UINC01203415">
    <property type="protein sequence ID" value="SVE23656.1"/>
    <property type="molecule type" value="Genomic_DNA"/>
</dbReference>
<dbReference type="EC" id="2.7.1.40" evidence="3"/>
<dbReference type="GO" id="GO:0016301">
    <property type="term" value="F:kinase activity"/>
    <property type="evidence" value="ECO:0007669"/>
    <property type="project" value="UniProtKB-KW"/>
</dbReference>
<dbReference type="GO" id="GO:0030955">
    <property type="term" value="F:potassium ion binding"/>
    <property type="evidence" value="ECO:0007669"/>
    <property type="project" value="InterPro"/>
</dbReference>
<dbReference type="Pfam" id="PF00224">
    <property type="entry name" value="PK"/>
    <property type="match status" value="1"/>
</dbReference>
<dbReference type="SUPFAM" id="SSF50800">
    <property type="entry name" value="PK beta-barrel domain-like"/>
    <property type="match status" value="1"/>
</dbReference>
<evidence type="ECO:0000256" key="6">
    <source>
        <dbReference type="ARBA" id="ARBA00022741"/>
    </source>
</evidence>
<keyword evidence="7" id="KW-0418">Kinase</keyword>
<protein>
    <recommendedName>
        <fullName evidence="3">pyruvate kinase</fullName>
        <ecNumber evidence="3">2.7.1.40</ecNumber>
    </recommendedName>
</protein>
<evidence type="ECO:0000256" key="4">
    <source>
        <dbReference type="ARBA" id="ARBA00022679"/>
    </source>
</evidence>
<name>A0A383BTR8_9ZZZZ</name>
<accession>A0A383BTR8</accession>
<evidence type="ECO:0000256" key="5">
    <source>
        <dbReference type="ARBA" id="ARBA00022723"/>
    </source>
</evidence>
<dbReference type="PANTHER" id="PTHR11817">
    <property type="entry name" value="PYRUVATE KINASE"/>
    <property type="match status" value="1"/>
</dbReference>
<evidence type="ECO:0000256" key="2">
    <source>
        <dbReference type="ARBA" id="ARBA00008663"/>
    </source>
</evidence>
<dbReference type="SUPFAM" id="SSF51621">
    <property type="entry name" value="Phosphoenolpyruvate/pyruvate domain"/>
    <property type="match status" value="1"/>
</dbReference>
<dbReference type="FunFam" id="2.40.33.10:FF:000001">
    <property type="entry name" value="Pyruvate kinase"/>
    <property type="match status" value="1"/>
</dbReference>
<dbReference type="Gene3D" id="2.40.33.10">
    <property type="entry name" value="PK beta-barrel domain-like"/>
    <property type="match status" value="1"/>
</dbReference>
<feature type="domain" description="Pyruvate kinase barrel" evidence="12">
    <location>
        <begin position="2"/>
        <end position="221"/>
    </location>
</feature>
<dbReference type="InterPro" id="IPR015813">
    <property type="entry name" value="Pyrv/PenolPyrv_kinase-like_dom"/>
</dbReference>
<keyword evidence="10" id="KW-0324">Glycolysis</keyword>
<dbReference type="InterPro" id="IPR015793">
    <property type="entry name" value="Pyrv_Knase_brl"/>
</dbReference>
<evidence type="ECO:0000256" key="1">
    <source>
        <dbReference type="ARBA" id="ARBA00004997"/>
    </source>
</evidence>
<dbReference type="InterPro" id="IPR001697">
    <property type="entry name" value="Pyr_Knase"/>
</dbReference>
<evidence type="ECO:0000256" key="8">
    <source>
        <dbReference type="ARBA" id="ARBA00022840"/>
    </source>
</evidence>
<dbReference type="AlphaFoldDB" id="A0A383BTR8"/>
<dbReference type="InterPro" id="IPR015806">
    <property type="entry name" value="Pyrv_Knase_insert_dom_sf"/>
</dbReference>
<dbReference type="GO" id="GO:0004743">
    <property type="term" value="F:pyruvate kinase activity"/>
    <property type="evidence" value="ECO:0007669"/>
    <property type="project" value="UniProtKB-EC"/>
</dbReference>
<keyword evidence="9" id="KW-0460">Magnesium</keyword>
<evidence type="ECO:0000259" key="12">
    <source>
        <dbReference type="Pfam" id="PF00224"/>
    </source>
</evidence>
<sequence>MATLGPATETEETIGGLLDAGANLFRLNMSHARHEWVRRVVKNIRAAAGTRGYVAGIVMDLQGPAIRTGEMSAPVMLEKGDRFDFTIDPKLKSERLVSVNYPDFLNDIEEGAIIQVDNGLIRMRVLRITGTVAECEVEIGGEMGSRRHINLPGIKVKLPALTDKDKADVALGLETKVDYIALSFVREASDVAQLREFIAGDAHPPKVIAKVEDQHAIKNID</sequence>
<dbReference type="InterPro" id="IPR011037">
    <property type="entry name" value="Pyrv_Knase-like_insert_dom_sf"/>
</dbReference>
<dbReference type="GO" id="GO:0005524">
    <property type="term" value="F:ATP binding"/>
    <property type="evidence" value="ECO:0007669"/>
    <property type="project" value="UniProtKB-KW"/>
</dbReference>
<feature type="non-terminal residue" evidence="13">
    <location>
        <position position="221"/>
    </location>
</feature>
<evidence type="ECO:0000256" key="9">
    <source>
        <dbReference type="ARBA" id="ARBA00022842"/>
    </source>
</evidence>
<reference evidence="13" key="1">
    <citation type="submission" date="2018-05" db="EMBL/GenBank/DDBJ databases">
        <authorList>
            <person name="Lanie J.A."/>
            <person name="Ng W.-L."/>
            <person name="Kazmierczak K.M."/>
            <person name="Andrzejewski T.M."/>
            <person name="Davidsen T.M."/>
            <person name="Wayne K.J."/>
            <person name="Tettelin H."/>
            <person name="Glass J.I."/>
            <person name="Rusch D."/>
            <person name="Podicherti R."/>
            <person name="Tsui H.-C.T."/>
            <person name="Winkler M.E."/>
        </authorList>
    </citation>
    <scope>NUCLEOTIDE SEQUENCE</scope>
</reference>
<keyword evidence="8" id="KW-0067">ATP-binding</keyword>
<organism evidence="13">
    <name type="scientific">marine metagenome</name>
    <dbReference type="NCBI Taxonomy" id="408172"/>
    <lineage>
        <taxon>unclassified sequences</taxon>
        <taxon>metagenomes</taxon>
        <taxon>ecological metagenomes</taxon>
    </lineage>
</organism>